<protein>
    <recommendedName>
        <fullName evidence="4">Secreted protein</fullName>
    </recommendedName>
</protein>
<organism evidence="2 3">
    <name type="scientific">Nocardiopsis suaedae</name>
    <dbReference type="NCBI Taxonomy" id="3018444"/>
    <lineage>
        <taxon>Bacteria</taxon>
        <taxon>Bacillati</taxon>
        <taxon>Actinomycetota</taxon>
        <taxon>Actinomycetes</taxon>
        <taxon>Streptosporangiales</taxon>
        <taxon>Nocardiopsidaceae</taxon>
        <taxon>Nocardiopsis</taxon>
    </lineage>
</organism>
<dbReference type="Proteomes" id="UP001165685">
    <property type="component" value="Unassembled WGS sequence"/>
</dbReference>
<evidence type="ECO:0000256" key="1">
    <source>
        <dbReference type="SAM" id="SignalP"/>
    </source>
</evidence>
<keyword evidence="3" id="KW-1185">Reference proteome</keyword>
<gene>
    <name evidence="2" type="ORF">O4U47_09315</name>
</gene>
<dbReference type="EMBL" id="JAQFWP010000013">
    <property type="protein sequence ID" value="MDA2804709.1"/>
    <property type="molecule type" value="Genomic_DNA"/>
</dbReference>
<accession>A0ABT4TKC8</accession>
<feature type="chain" id="PRO_5045174603" description="Secreted protein" evidence="1">
    <location>
        <begin position="29"/>
        <end position="135"/>
    </location>
</feature>
<evidence type="ECO:0008006" key="4">
    <source>
        <dbReference type="Google" id="ProtNLM"/>
    </source>
</evidence>
<sequence length="135" mass="14250">MSFKGKFASVFIGTATALTLLTPATSAAADEAPATGGDVSANAVCRGGYTKRIPGEGHLKYGVCTKTSSHGTKFQMVEGRLVDTKDNDIYLRATVEYTKSTAGYFYYVGSKSGTDTFKSPWKAGNAVVSLTALRD</sequence>
<comment type="caution">
    <text evidence="2">The sequence shown here is derived from an EMBL/GenBank/DDBJ whole genome shotgun (WGS) entry which is preliminary data.</text>
</comment>
<proteinExistence type="predicted"/>
<dbReference type="RefSeq" id="WP_270677278.1">
    <property type="nucleotide sequence ID" value="NZ_JAQFWP010000013.1"/>
</dbReference>
<name>A0ABT4TKC8_9ACTN</name>
<keyword evidence="1" id="KW-0732">Signal</keyword>
<evidence type="ECO:0000313" key="3">
    <source>
        <dbReference type="Proteomes" id="UP001165685"/>
    </source>
</evidence>
<evidence type="ECO:0000313" key="2">
    <source>
        <dbReference type="EMBL" id="MDA2804709.1"/>
    </source>
</evidence>
<feature type="signal peptide" evidence="1">
    <location>
        <begin position="1"/>
        <end position="28"/>
    </location>
</feature>
<reference evidence="2" key="1">
    <citation type="submission" date="2023-01" db="EMBL/GenBank/DDBJ databases">
        <title>Draft genome sequence of Nocardiopsis sp. LSu2-4 isolated from halophytes.</title>
        <authorList>
            <person name="Duangmal K."/>
            <person name="Chantavorakit T."/>
        </authorList>
    </citation>
    <scope>NUCLEOTIDE SEQUENCE</scope>
    <source>
        <strain evidence="2">LSu2-4</strain>
    </source>
</reference>